<feature type="transmembrane region" description="Helical" evidence="8">
    <location>
        <begin position="369"/>
        <end position="388"/>
    </location>
</feature>
<keyword evidence="6 8" id="KW-1133">Transmembrane helix</keyword>
<evidence type="ECO:0000256" key="5">
    <source>
        <dbReference type="ARBA" id="ARBA00022692"/>
    </source>
</evidence>
<evidence type="ECO:0000313" key="12">
    <source>
        <dbReference type="Proteomes" id="UP000199495"/>
    </source>
</evidence>
<keyword evidence="7 8" id="KW-0472">Membrane</keyword>
<evidence type="ECO:0000256" key="7">
    <source>
        <dbReference type="ARBA" id="ARBA00023136"/>
    </source>
</evidence>
<dbReference type="Pfam" id="PF04138">
    <property type="entry name" value="GtrA_DPMS_TM"/>
    <property type="match status" value="1"/>
</dbReference>
<comment type="similarity">
    <text evidence="2">Belongs to the glycosyltransferase 2 family.</text>
</comment>
<keyword evidence="12" id="KW-1185">Reference proteome</keyword>
<keyword evidence="4 11" id="KW-0808">Transferase</keyword>
<keyword evidence="3 11" id="KW-0328">Glycosyltransferase</keyword>
<feature type="domain" description="Glycosyltransferase 2-like" evidence="9">
    <location>
        <begin position="37"/>
        <end position="203"/>
    </location>
</feature>
<dbReference type="CDD" id="cd06442">
    <property type="entry name" value="DPM1_like"/>
    <property type="match status" value="1"/>
</dbReference>
<dbReference type="GO" id="GO:0016020">
    <property type="term" value="C:membrane"/>
    <property type="evidence" value="ECO:0007669"/>
    <property type="project" value="UniProtKB-SubCell"/>
</dbReference>
<dbReference type="PANTHER" id="PTHR43398">
    <property type="entry name" value="DOLICHOL-PHOSPHATE MANNOSYLTRANSFERASE SUBUNIT 1"/>
    <property type="match status" value="1"/>
</dbReference>
<feature type="transmembrane region" description="Helical" evidence="8">
    <location>
        <begin position="302"/>
        <end position="321"/>
    </location>
</feature>
<dbReference type="GO" id="GO:0004582">
    <property type="term" value="F:dolichyl-phosphate beta-D-mannosyltransferase activity"/>
    <property type="evidence" value="ECO:0007669"/>
    <property type="project" value="InterPro"/>
</dbReference>
<dbReference type="Gene3D" id="3.90.550.10">
    <property type="entry name" value="Spore Coat Polysaccharide Biosynthesis Protein SpsA, Chain A"/>
    <property type="match status" value="1"/>
</dbReference>
<dbReference type="GO" id="GO:0000271">
    <property type="term" value="P:polysaccharide biosynthetic process"/>
    <property type="evidence" value="ECO:0007669"/>
    <property type="project" value="InterPro"/>
</dbReference>
<evidence type="ECO:0000259" key="9">
    <source>
        <dbReference type="Pfam" id="PF00535"/>
    </source>
</evidence>
<dbReference type="InterPro" id="IPR007267">
    <property type="entry name" value="GtrA_DPMS_TM"/>
</dbReference>
<evidence type="ECO:0000256" key="6">
    <source>
        <dbReference type="ARBA" id="ARBA00022989"/>
    </source>
</evidence>
<dbReference type="Pfam" id="PF00535">
    <property type="entry name" value="Glycos_transf_2"/>
    <property type="match status" value="1"/>
</dbReference>
<evidence type="ECO:0000256" key="3">
    <source>
        <dbReference type="ARBA" id="ARBA00022676"/>
    </source>
</evidence>
<reference evidence="11 12" key="1">
    <citation type="submission" date="2016-10" db="EMBL/GenBank/DDBJ databases">
        <authorList>
            <person name="de Groot N.N."/>
        </authorList>
    </citation>
    <scope>NUCLEOTIDE SEQUENCE [LARGE SCALE GENOMIC DNA]</scope>
    <source>
        <strain evidence="11 12">CGMCC 1.10267</strain>
    </source>
</reference>
<organism evidence="11 12">
    <name type="scientific">Pelagibacterium luteolum</name>
    <dbReference type="NCBI Taxonomy" id="440168"/>
    <lineage>
        <taxon>Bacteria</taxon>
        <taxon>Pseudomonadati</taxon>
        <taxon>Pseudomonadota</taxon>
        <taxon>Alphaproteobacteria</taxon>
        <taxon>Hyphomicrobiales</taxon>
        <taxon>Devosiaceae</taxon>
        <taxon>Pelagibacterium</taxon>
    </lineage>
</organism>
<proteinExistence type="inferred from homology"/>
<dbReference type="GO" id="GO:0009247">
    <property type="term" value="P:glycolipid biosynthetic process"/>
    <property type="evidence" value="ECO:0007669"/>
    <property type="project" value="TreeGrafter"/>
</dbReference>
<evidence type="ECO:0000256" key="1">
    <source>
        <dbReference type="ARBA" id="ARBA00004141"/>
    </source>
</evidence>
<comment type="subcellular location">
    <subcellularLocation>
        <location evidence="1">Membrane</location>
        <topology evidence="1">Multi-pass membrane protein</topology>
    </subcellularLocation>
</comment>
<feature type="domain" description="GtrA/DPMS transmembrane" evidence="10">
    <location>
        <begin position="277"/>
        <end position="394"/>
    </location>
</feature>
<dbReference type="InterPro" id="IPR001173">
    <property type="entry name" value="Glyco_trans_2-like"/>
</dbReference>
<feature type="transmembrane region" description="Helical" evidence="8">
    <location>
        <begin position="274"/>
        <end position="296"/>
    </location>
</feature>
<dbReference type="AlphaFoldDB" id="A0A1G7U0D6"/>
<dbReference type="STRING" id="440168.SAMN04487974_102465"/>
<evidence type="ECO:0000256" key="2">
    <source>
        <dbReference type="ARBA" id="ARBA00006739"/>
    </source>
</evidence>
<evidence type="ECO:0000313" key="11">
    <source>
        <dbReference type="EMBL" id="SDG41006.1"/>
    </source>
</evidence>
<protein>
    <submittedName>
        <fullName evidence="11">Dolichol-phosphate mannosyltransferase</fullName>
    </submittedName>
</protein>
<dbReference type="InterPro" id="IPR039528">
    <property type="entry name" value="DPM1-like"/>
</dbReference>
<sequence>MRVGGLRHFPILRTEKDDTMTYENPPSATGWSAPTLTVVIPTFNERYNIAPLIEKLEIALAGISFEAIIVDDDSPDGTAELAKSLAAAKPHVRCIHRVGRRGLSSACIEGMSASAADFVSVIDADHQHDESILPQMLAAARDGADIVVGSRYTGEGSSTEGFSAGRQKGSEIATRLSGILTGKALSDPMSGFFLLRRSLFNDIVPRLSREGFKILLDIIVTANRRKSGKVEIAEIPYTFRPRFAGESKMSALVVAQFLGLIVSQISRGILPTSFLLFSLVGASGVLVHLSVLTFAFEALSFNFANAQLLATLVAMTTNYLLNNELTYADKKLRGRRFWTGLLSFYAVCSFGTLANVSVASVLFESQYANFLLAGIAGATMSVVFNYAVTRIFTWR</sequence>
<dbReference type="InterPro" id="IPR029044">
    <property type="entry name" value="Nucleotide-diphossugar_trans"/>
</dbReference>
<feature type="transmembrane region" description="Helical" evidence="8">
    <location>
        <begin position="342"/>
        <end position="363"/>
    </location>
</feature>
<name>A0A1G7U0D6_9HYPH</name>
<dbReference type="EMBL" id="FNCS01000002">
    <property type="protein sequence ID" value="SDG41006.1"/>
    <property type="molecule type" value="Genomic_DNA"/>
</dbReference>
<dbReference type="SUPFAM" id="SSF53448">
    <property type="entry name" value="Nucleotide-diphospho-sugar transferases"/>
    <property type="match status" value="1"/>
</dbReference>
<dbReference type="PANTHER" id="PTHR43398:SF1">
    <property type="entry name" value="DOLICHOL-PHOSPHATE MANNOSYLTRANSFERASE SUBUNIT 1"/>
    <property type="match status" value="1"/>
</dbReference>
<gene>
    <name evidence="11" type="ORF">SAMN04487974_102465</name>
</gene>
<keyword evidence="5 8" id="KW-0812">Transmembrane</keyword>
<dbReference type="Proteomes" id="UP000199495">
    <property type="component" value="Unassembled WGS sequence"/>
</dbReference>
<accession>A0A1G7U0D6</accession>
<evidence type="ECO:0000256" key="4">
    <source>
        <dbReference type="ARBA" id="ARBA00022679"/>
    </source>
</evidence>
<evidence type="ECO:0000256" key="8">
    <source>
        <dbReference type="SAM" id="Phobius"/>
    </source>
</evidence>
<evidence type="ECO:0000259" key="10">
    <source>
        <dbReference type="Pfam" id="PF04138"/>
    </source>
</evidence>